<sequence>MDGLTLIDGHPQQHHGDAKKRQRQDRQEDPTPSPGLGRTRRQLGGQISGQVGRLVLFRVIGHQAEPSSLAPRLPSCVSGLCPRRCRSEQHRRFGYNRPSLGATPSPRSRSSGDRALASGAMCAGSNPAGSTDVLNQHTAGSTDVPELQDYPLPRTSAAGFRFGERSDCGHFGIRGARPSGSPIALPRLTVSAYPGAVTFSQRSLPSRVRGRTLLHRRIVSAQSGALVDTPDLYPEHMTTIEVRHLYVAWRRPEGLIVPVGRLAGWPSGLRQATPCSGSCT</sequence>
<dbReference type="AlphaFoldDB" id="R4YVL2"/>
<evidence type="ECO:0000256" key="1">
    <source>
        <dbReference type="SAM" id="MobiDB-lite"/>
    </source>
</evidence>
<organism evidence="2 3">
    <name type="scientific">Candidatus Neomicrothrix parvicella RN1</name>
    <dbReference type="NCBI Taxonomy" id="1229780"/>
    <lineage>
        <taxon>Bacteria</taxon>
        <taxon>Bacillati</taxon>
        <taxon>Actinomycetota</taxon>
        <taxon>Acidimicrobiia</taxon>
        <taxon>Acidimicrobiales</taxon>
        <taxon>Microthrixaceae</taxon>
        <taxon>Candidatus Neomicrothrix</taxon>
    </lineage>
</organism>
<dbReference type="EMBL" id="CANL01000001">
    <property type="protein sequence ID" value="CCM61778.1"/>
    <property type="molecule type" value="Genomic_DNA"/>
</dbReference>
<gene>
    <name evidence="2" type="ORF">BN381_10009</name>
</gene>
<comment type="caution">
    <text evidence="2">The sequence shown here is derived from an EMBL/GenBank/DDBJ whole genome shotgun (WGS) entry which is preliminary data.</text>
</comment>
<evidence type="ECO:0000313" key="3">
    <source>
        <dbReference type="Proteomes" id="UP000018291"/>
    </source>
</evidence>
<dbReference type="HOGENOM" id="CLU_992828_0_0_11"/>
<keyword evidence="3" id="KW-1185">Reference proteome</keyword>
<evidence type="ECO:0000313" key="2">
    <source>
        <dbReference type="EMBL" id="CCM61778.1"/>
    </source>
</evidence>
<accession>R4YVL2</accession>
<dbReference type="STRING" id="1229780.BN381_10009"/>
<name>R4YVL2_9ACTN</name>
<dbReference type="Proteomes" id="UP000018291">
    <property type="component" value="Unassembled WGS sequence"/>
</dbReference>
<feature type="region of interest" description="Disordered" evidence="1">
    <location>
        <begin position="92"/>
        <end position="116"/>
    </location>
</feature>
<reference evidence="2 3" key="1">
    <citation type="journal article" date="2013" name="ISME J.">
        <title>Metabolic model for the filamentous 'Candidatus Microthrix parvicella' based on genomic and metagenomic analyses.</title>
        <authorList>
            <person name="Jon McIlroy S."/>
            <person name="Kristiansen R."/>
            <person name="Albertsen M."/>
            <person name="Michael Karst S."/>
            <person name="Rossetti S."/>
            <person name="Lund Nielsen J."/>
            <person name="Tandoi V."/>
            <person name="James Seviour R."/>
            <person name="Nielsen P.H."/>
        </authorList>
    </citation>
    <scope>NUCLEOTIDE SEQUENCE [LARGE SCALE GENOMIC DNA]</scope>
    <source>
        <strain evidence="2 3">RN1</strain>
    </source>
</reference>
<protein>
    <submittedName>
        <fullName evidence="2">Uncharacterized protein</fullName>
    </submittedName>
</protein>
<proteinExistence type="predicted"/>
<feature type="region of interest" description="Disordered" evidence="1">
    <location>
        <begin position="1"/>
        <end position="45"/>
    </location>
</feature>